<evidence type="ECO:0000313" key="6">
    <source>
        <dbReference type="Proteomes" id="UP000317374"/>
    </source>
</evidence>
<dbReference type="Gene3D" id="3.40.50.1100">
    <property type="match status" value="2"/>
</dbReference>
<comment type="cofactor">
    <cofactor evidence="1">
        <name>pyridoxal 5'-phosphate</name>
        <dbReference type="ChEBI" id="CHEBI:597326"/>
    </cofactor>
</comment>
<dbReference type="EC" id="4.3.1.15" evidence="3"/>
<keyword evidence="2" id="KW-0663">Pyridoxal phosphate</keyword>
<dbReference type="GO" id="GO:0008838">
    <property type="term" value="F:diaminopropionate ammonia-lyase activity"/>
    <property type="evidence" value="ECO:0007669"/>
    <property type="project" value="UniProtKB-UniRule"/>
</dbReference>
<dbReference type="AlphaFoldDB" id="A0A564HNM5"/>
<gene>
    <name evidence="5" type="primary">dpaL</name>
    <name evidence="5" type="ORF">SB6422_04423</name>
</gene>
<dbReference type="PANTHER" id="PTHR42937:SF1">
    <property type="entry name" value="DIAMINOPROPIONATE AMMONIA-LYASE"/>
    <property type="match status" value="1"/>
</dbReference>
<proteinExistence type="predicted"/>
<dbReference type="Pfam" id="PF00291">
    <property type="entry name" value="PALP"/>
    <property type="match status" value="1"/>
</dbReference>
<protein>
    <recommendedName>
        <fullName evidence="3">Diaminopropionate ammonia-lyase</fullName>
        <ecNumber evidence="3">4.3.1.15</ecNumber>
    </recommendedName>
</protein>
<dbReference type="NCBIfam" id="TIGR01747">
    <property type="entry name" value="diampropi_NH3ly"/>
    <property type="match status" value="1"/>
</dbReference>
<keyword evidence="5" id="KW-0456">Lyase</keyword>
<evidence type="ECO:0000259" key="4">
    <source>
        <dbReference type="Pfam" id="PF00291"/>
    </source>
</evidence>
<reference evidence="5 6" key="1">
    <citation type="submission" date="2019-07" db="EMBL/GenBank/DDBJ databases">
        <authorList>
            <person name="Brisse S."/>
            <person name="Rodrigues C."/>
            <person name="Thorpe H."/>
        </authorList>
    </citation>
    <scope>NUCLEOTIDE SEQUENCE [LARGE SCALE GENOMIC DNA]</scope>
    <source>
        <strain evidence="5">SB6422</strain>
    </source>
</reference>
<dbReference type="InterPro" id="IPR019871">
    <property type="entry name" value="DiNH2propionate_NH3-lyase_sub"/>
</dbReference>
<evidence type="ECO:0000256" key="2">
    <source>
        <dbReference type="ARBA" id="ARBA00022898"/>
    </source>
</evidence>
<evidence type="ECO:0000256" key="3">
    <source>
        <dbReference type="NCBIfam" id="TIGR03528"/>
    </source>
</evidence>
<organism evidence="5 6">
    <name type="scientific">Klebsiella huaxiensis</name>
    <dbReference type="NCBI Taxonomy" id="2153354"/>
    <lineage>
        <taxon>Bacteria</taxon>
        <taxon>Pseudomonadati</taxon>
        <taxon>Pseudomonadota</taxon>
        <taxon>Gammaproteobacteria</taxon>
        <taxon>Enterobacterales</taxon>
        <taxon>Enterobacteriaceae</taxon>
        <taxon>Klebsiella/Raoultella group</taxon>
        <taxon>Klebsiella</taxon>
    </lineage>
</organism>
<dbReference type="CDD" id="cd00640">
    <property type="entry name" value="Trp-synth-beta_II"/>
    <property type="match status" value="1"/>
</dbReference>
<dbReference type="InterPro" id="IPR001926">
    <property type="entry name" value="TrpB-like_PALP"/>
</dbReference>
<dbReference type="InterPro" id="IPR036052">
    <property type="entry name" value="TrpB-like_PALP_sf"/>
</dbReference>
<dbReference type="InterPro" id="IPR010081">
    <property type="entry name" value="DiNH2opropionate_NH3_lyase"/>
</dbReference>
<evidence type="ECO:0000256" key="1">
    <source>
        <dbReference type="ARBA" id="ARBA00001933"/>
    </source>
</evidence>
<accession>A0A564HNM5</accession>
<evidence type="ECO:0000313" key="5">
    <source>
        <dbReference type="EMBL" id="VUS34926.1"/>
    </source>
</evidence>
<dbReference type="NCBIfam" id="NF006058">
    <property type="entry name" value="PRK08206.1"/>
    <property type="match status" value="1"/>
</dbReference>
<dbReference type="PANTHER" id="PTHR42937">
    <property type="match status" value="1"/>
</dbReference>
<dbReference type="Proteomes" id="UP000317374">
    <property type="component" value="Unassembled WGS sequence"/>
</dbReference>
<dbReference type="SUPFAM" id="SSF53686">
    <property type="entry name" value="Tryptophan synthase beta subunit-like PLP-dependent enzymes"/>
    <property type="match status" value="1"/>
</dbReference>
<dbReference type="EMBL" id="CABGGW010000004">
    <property type="protein sequence ID" value="VUS34926.1"/>
    <property type="molecule type" value="Genomic_DNA"/>
</dbReference>
<dbReference type="GO" id="GO:0030170">
    <property type="term" value="F:pyridoxal phosphate binding"/>
    <property type="evidence" value="ECO:0007669"/>
    <property type="project" value="UniProtKB-UniRule"/>
</dbReference>
<sequence>MNDFIFASYYPHCIADYFVMSVTERLFCYAEPFSFLFSEQGCAIKMLPAAYEHGDEDIFMMDVIKCQLNPRRKIYGEGVDLSLLNESVGHEVLAFHQKFPDYCVTPLRSLPHLSTRLGLGSIHVKDESQRFGLNAFKGLGGSYAVGKYLAEKLGQNINTLSFSSLNSPEIKARIKDIVFVTATDGNHGRGVAWAAEQLGLQAVVYMPKGSSLIRAQNIRHHGAECSITELNYDDTVRLANKMAQEKGWVLLQDTAWQGYEQIPTWIMQGYMTLAIEAWEQLTKSGAPLPTHLILQAGVGSFAGSIMSYFLEKMKARAPKIIIVEPHKANCLYRSSVVNDGQPHSVGGDMATLMAGLACGEPNITSWPMIRDYASCFISADDSLAANGMRILASPRPGTDAPFISGESGAIGTGLLYELMSREDYRGIIEALQLNTDSHVLLISTEGDTSPDIYEDIVWFGRNG</sequence>
<feature type="domain" description="Tryptophan synthase beta chain-like PALP" evidence="4">
    <location>
        <begin position="102"/>
        <end position="393"/>
    </location>
</feature>
<dbReference type="NCBIfam" id="TIGR03528">
    <property type="entry name" value="2_3_DAP_am_ly"/>
    <property type="match status" value="1"/>
</dbReference>
<name>A0A564HNM5_9ENTR</name>